<dbReference type="Proteomes" id="UP000269221">
    <property type="component" value="Unassembled WGS sequence"/>
</dbReference>
<proteinExistence type="predicted"/>
<sequence>MSLALKARQRARRKGGSRERLFGCDLREHLQRSGQDVPQVLRSCTEFVEQHGVVDGIYRLSGVSSNIQRLRQEFEAQRSPDLSRDVYLQDVHCVSSLCKAYCRELPNPLLTYQLYDKFADAVAVQMEEARLVKIKEVLKELPVCLTTGDGVGDIPEGGSVPWVGGGVPWVTLEFLMRHLLRMAGHSGRTNMHARNLAIVWAPNLLRSRDIEASGFNGTAAFMEVRVQSIVVEFILTHVEQLFGDAPLRGGDGHSVLLPGGVPPLHVPTVLSQGDGPPQMRPYHTIIELGEHRSKGSLKAKKWRSIFNLGRSGHEAKRKPGKAEEKEKCGKVTLRPAKSMDSLSSGPSGPPGDAEQTRLSLELRDSFAFLDGPETWLEGGGDAEAAARSPGSGDPPGIGDGTPRIEDGTPRIEDGTLGIEDETLGIEDGTPGIKDGTPRIEDGTLGIEDVTPGIEDGTPGIEDETLGIQDETPEIEDETPEIEDGFLAMEEGMESGFMSPGERWAEQPDSYLSIEECTERDMFFLAPGASDPDSDSDEIFLSAHDELSPPGTPEGPLGEGTDLETPENPEILEIPEIPEIPRVLEIPENPEIPEIPKVLEISEIPETPEVPVIPETPEIPKISKVLEVSEIPKIPEIPENPEIPEIPEILARTPLEKDGPGVGDPPWDPHGEGAAEGDSSPRTGLWDESPRPPKLIQDEPPQIPELIHADPPKSLHPLELIQEKPPEKLEPPRALEPIWDEPPKPLKLILHEPPKLPKLILHKPLKSLETPKSAGLIQDEPPRSLEPPRAPGMIWDEPPKSLELIQDEPPRFPEPPRPLDPIWGEPPGPLKVIQDDAPQSQDLPGPPKPIWDGCPKSLGLSLAEPPKSWDTPRPLELILVEPPKSWDPSGPPNLIRDERPKSLELILTEPPKPWDTPRALEPTLAEPPKSQDPSGPPNLIRDGRPKSLGPLPPRSSRRPLPNLGGRVLLARAVPVVPPKPHFARALRDPPGPPQITPGPPQITPGPPQITPGPSQIPPGPPQQKAAETEEGTVQIQEGSVATGEDPTSVAIASIQSAATFPDPGVKYVFRTEGGGTQVMSQVIQVVAQGFGVCVSPVSHLCQVMYRVIQVVAQGFGVCVSPVSHLCQVMYRVIQVADGQLDAQTEGNERHQRLPGHAVHDAAGGDPGAFTSEDAVETEAAPTETHYTYFPSAGVAEGAAATPATAATAAVVTTQSSEALLGQPTPTGQFFVMMSPQEVLPGGAQRSIAPRAHPYSP</sequence>
<dbReference type="PROSITE" id="PS50238">
    <property type="entry name" value="RHOGAP"/>
    <property type="match status" value="1"/>
</dbReference>
<feature type="region of interest" description="Disordered" evidence="2">
    <location>
        <begin position="310"/>
        <end position="355"/>
    </location>
</feature>
<gene>
    <name evidence="4" type="ORF">DUI87_29686</name>
</gene>
<name>A0A3M0J0Z5_HIRRU</name>
<feature type="compositionally biased region" description="Pro residues" evidence="2">
    <location>
        <begin position="811"/>
        <end position="828"/>
    </location>
</feature>
<dbReference type="OrthoDB" id="79452at2759"/>
<dbReference type="Gene3D" id="1.10.555.10">
    <property type="entry name" value="Rho GTPase activation protein"/>
    <property type="match status" value="1"/>
</dbReference>
<feature type="region of interest" description="Disordered" evidence="2">
    <location>
        <begin position="542"/>
        <end position="565"/>
    </location>
</feature>
<evidence type="ECO:0000313" key="5">
    <source>
        <dbReference type="Proteomes" id="UP000269221"/>
    </source>
</evidence>
<keyword evidence="5" id="KW-1185">Reference proteome</keyword>
<dbReference type="SUPFAM" id="SSF48350">
    <property type="entry name" value="GTPase activation domain, GAP"/>
    <property type="match status" value="1"/>
</dbReference>
<dbReference type="SMART" id="SM00324">
    <property type="entry name" value="RhoGAP"/>
    <property type="match status" value="1"/>
</dbReference>
<keyword evidence="1" id="KW-0343">GTPase activation</keyword>
<dbReference type="InterPro" id="IPR008936">
    <property type="entry name" value="Rho_GTPase_activation_prot"/>
</dbReference>
<comment type="caution">
    <text evidence="4">The sequence shown here is derived from an EMBL/GenBank/DDBJ whole genome shotgun (WGS) entry which is preliminary data.</text>
</comment>
<dbReference type="Pfam" id="PF00620">
    <property type="entry name" value="RhoGAP"/>
    <property type="match status" value="2"/>
</dbReference>
<feature type="compositionally biased region" description="Pro residues" evidence="2">
    <location>
        <begin position="988"/>
        <end position="1020"/>
    </location>
</feature>
<reference evidence="4 5" key="1">
    <citation type="submission" date="2018-07" db="EMBL/GenBank/DDBJ databases">
        <title>A high quality draft genome assembly of the barn swallow (H. rustica rustica).</title>
        <authorList>
            <person name="Formenti G."/>
            <person name="Chiara M."/>
            <person name="Poveda L."/>
            <person name="Francoijs K.-J."/>
            <person name="Bonisoli-Alquati A."/>
            <person name="Canova L."/>
            <person name="Gianfranceschi L."/>
            <person name="Horner D.S."/>
            <person name="Saino N."/>
        </authorList>
    </citation>
    <scope>NUCLEOTIDE SEQUENCE [LARGE SCALE GENOMIC DNA]</scope>
    <source>
        <strain evidence="4">Chelidonia</strain>
        <tissue evidence="4">Blood</tissue>
    </source>
</reference>
<dbReference type="AlphaFoldDB" id="A0A3M0J0Z5"/>
<protein>
    <recommendedName>
        <fullName evidence="3">Rho-GAP domain-containing protein</fullName>
    </recommendedName>
</protein>
<feature type="region of interest" description="Disordered" evidence="2">
    <location>
        <begin position="769"/>
        <end position="962"/>
    </location>
</feature>
<evidence type="ECO:0000313" key="4">
    <source>
        <dbReference type="EMBL" id="RMB93950.1"/>
    </source>
</evidence>
<feature type="region of interest" description="Disordered" evidence="2">
    <location>
        <begin position="372"/>
        <end position="464"/>
    </location>
</feature>
<dbReference type="PANTHER" id="PTHR15729:SF12">
    <property type="entry name" value="RHO GTPASE-ACTIVATING PROTEIN 30"/>
    <property type="match status" value="1"/>
</dbReference>
<dbReference type="FunFam" id="1.10.555.10:FF:000059">
    <property type="entry name" value="rho GTPase-activating protein 30 isoform X2"/>
    <property type="match status" value="1"/>
</dbReference>
<evidence type="ECO:0000256" key="2">
    <source>
        <dbReference type="SAM" id="MobiDB-lite"/>
    </source>
</evidence>
<feature type="compositionally biased region" description="Basic and acidic residues" evidence="2">
    <location>
        <begin position="402"/>
        <end position="413"/>
    </location>
</feature>
<dbReference type="PANTHER" id="PTHR15729">
    <property type="entry name" value="CDC42 GTPASE-ACTIVATING PROTEIN"/>
    <property type="match status" value="1"/>
</dbReference>
<dbReference type="STRING" id="333673.A0A3M0J0Z5"/>
<accession>A0A3M0J0Z5</accession>
<feature type="region of interest" description="Disordered" evidence="2">
    <location>
        <begin position="979"/>
        <end position="1031"/>
    </location>
</feature>
<dbReference type="InterPro" id="IPR000198">
    <property type="entry name" value="RhoGAP_dom"/>
</dbReference>
<feature type="compositionally biased region" description="Basic and acidic residues" evidence="2">
    <location>
        <begin position="320"/>
        <end position="329"/>
    </location>
</feature>
<dbReference type="EMBL" id="QRBI01000202">
    <property type="protein sequence ID" value="RMB93950.1"/>
    <property type="molecule type" value="Genomic_DNA"/>
</dbReference>
<evidence type="ECO:0000259" key="3">
    <source>
        <dbReference type="PROSITE" id="PS50238"/>
    </source>
</evidence>
<evidence type="ECO:0000256" key="1">
    <source>
        <dbReference type="ARBA" id="ARBA00022468"/>
    </source>
</evidence>
<dbReference type="InterPro" id="IPR051576">
    <property type="entry name" value="PX-Rho_GAP"/>
</dbReference>
<dbReference type="GO" id="GO:0005096">
    <property type="term" value="F:GTPase activator activity"/>
    <property type="evidence" value="ECO:0007669"/>
    <property type="project" value="UniProtKB-KW"/>
</dbReference>
<organism evidence="4 5">
    <name type="scientific">Hirundo rustica rustica</name>
    <dbReference type="NCBI Taxonomy" id="333673"/>
    <lineage>
        <taxon>Eukaryota</taxon>
        <taxon>Metazoa</taxon>
        <taxon>Chordata</taxon>
        <taxon>Craniata</taxon>
        <taxon>Vertebrata</taxon>
        <taxon>Euteleostomi</taxon>
        <taxon>Archelosauria</taxon>
        <taxon>Archosauria</taxon>
        <taxon>Dinosauria</taxon>
        <taxon>Saurischia</taxon>
        <taxon>Theropoda</taxon>
        <taxon>Coelurosauria</taxon>
        <taxon>Aves</taxon>
        <taxon>Neognathae</taxon>
        <taxon>Neoaves</taxon>
        <taxon>Telluraves</taxon>
        <taxon>Australaves</taxon>
        <taxon>Passeriformes</taxon>
        <taxon>Sylvioidea</taxon>
        <taxon>Hirundinidae</taxon>
        <taxon>Hirundo</taxon>
    </lineage>
</organism>
<dbReference type="GO" id="GO:0007264">
    <property type="term" value="P:small GTPase-mediated signal transduction"/>
    <property type="evidence" value="ECO:0007669"/>
    <property type="project" value="TreeGrafter"/>
</dbReference>
<feature type="domain" description="Rho-GAP" evidence="3">
    <location>
        <begin position="24"/>
        <end position="242"/>
    </location>
</feature>
<feature type="region of interest" description="Disordered" evidence="2">
    <location>
        <begin position="635"/>
        <end position="711"/>
    </location>
</feature>